<dbReference type="EC" id="1.7.1.13" evidence="2"/>
<dbReference type="EMBL" id="UOFH01000065">
    <property type="protein sequence ID" value="VAW59210.1"/>
    <property type="molecule type" value="Genomic_DNA"/>
</dbReference>
<feature type="compositionally biased region" description="Basic and acidic residues" evidence="1">
    <location>
        <begin position="13"/>
        <end position="23"/>
    </location>
</feature>
<accession>A0A3B0X385</accession>
<evidence type="ECO:0000313" key="2">
    <source>
        <dbReference type="EMBL" id="VAW59210.1"/>
    </source>
</evidence>
<evidence type="ECO:0000256" key="1">
    <source>
        <dbReference type="SAM" id="MobiDB-lite"/>
    </source>
</evidence>
<sequence>MTTQPSKALETFDNPRPERDYTI</sequence>
<organism evidence="2">
    <name type="scientific">hydrothermal vent metagenome</name>
    <dbReference type="NCBI Taxonomy" id="652676"/>
    <lineage>
        <taxon>unclassified sequences</taxon>
        <taxon>metagenomes</taxon>
        <taxon>ecological metagenomes</taxon>
    </lineage>
</organism>
<feature type="region of interest" description="Disordered" evidence="1">
    <location>
        <begin position="1"/>
        <end position="23"/>
    </location>
</feature>
<reference evidence="2" key="1">
    <citation type="submission" date="2018-06" db="EMBL/GenBank/DDBJ databases">
        <authorList>
            <person name="Zhirakovskaya E."/>
        </authorList>
    </citation>
    <scope>NUCLEOTIDE SEQUENCE</scope>
</reference>
<name>A0A3B0X385_9ZZZZ</name>
<proteinExistence type="predicted"/>
<protein>
    <submittedName>
        <fullName evidence="2">NADPH-dependent 7-cyano-7-deazaguanine reductase</fullName>
        <ecNumber evidence="2">1.7.1.13</ecNumber>
    </submittedName>
</protein>
<dbReference type="GO" id="GO:0033739">
    <property type="term" value="F:preQ1 synthase activity"/>
    <property type="evidence" value="ECO:0007669"/>
    <property type="project" value="UniProtKB-EC"/>
</dbReference>
<keyword evidence="2" id="KW-0560">Oxidoreductase</keyword>
<dbReference type="AlphaFoldDB" id="A0A3B0X385"/>
<gene>
    <name evidence="2" type="ORF">MNBD_GAMMA08-704</name>
</gene>
<feature type="non-terminal residue" evidence="2">
    <location>
        <position position="23"/>
    </location>
</feature>